<organism evidence="1 2">
    <name type="scientific">Methylobacterium gnaphalii</name>
    <dbReference type="NCBI Taxonomy" id="1010610"/>
    <lineage>
        <taxon>Bacteria</taxon>
        <taxon>Pseudomonadati</taxon>
        <taxon>Pseudomonadota</taxon>
        <taxon>Alphaproteobacteria</taxon>
        <taxon>Hyphomicrobiales</taxon>
        <taxon>Methylobacteriaceae</taxon>
        <taxon>Methylobacterium</taxon>
    </lineage>
</organism>
<dbReference type="EMBL" id="BJZV01000007">
    <property type="protein sequence ID" value="GEP09813.1"/>
    <property type="molecule type" value="Genomic_DNA"/>
</dbReference>
<evidence type="ECO:0000313" key="1">
    <source>
        <dbReference type="EMBL" id="GEP09813.1"/>
    </source>
</evidence>
<proteinExistence type="predicted"/>
<sequence>MSSPSTLIREAIVERLSGLSWLPVASVRRQPRPQLQESDLPALLVILIDETETPEDDDNVGEPRFLSNITVGISLVTGEEMPDVLDADLDDLVDRIRSTLLCDPTFVRGVDLSKAPDDPERYPLFEAVTRIRRGRLFPQDGATYFAEGRLEISFRSRTAYKPVLDDELELVTFSGRPAGSSAQALAIRGRIEFSDD</sequence>
<reference evidence="1 2" key="1">
    <citation type="submission" date="2019-07" db="EMBL/GenBank/DDBJ databases">
        <title>Whole genome shotgun sequence of Methylobacterium gnaphalii NBRC 107716.</title>
        <authorList>
            <person name="Hosoyama A."/>
            <person name="Uohara A."/>
            <person name="Ohji S."/>
            <person name="Ichikawa N."/>
        </authorList>
    </citation>
    <scope>NUCLEOTIDE SEQUENCE [LARGE SCALE GENOMIC DNA]</scope>
    <source>
        <strain evidence="1 2">NBRC 107716</strain>
    </source>
</reference>
<keyword evidence="2" id="KW-1185">Reference proteome</keyword>
<dbReference type="AlphaFoldDB" id="A0A512JIR0"/>
<evidence type="ECO:0000313" key="2">
    <source>
        <dbReference type="Proteomes" id="UP000321750"/>
    </source>
</evidence>
<protein>
    <submittedName>
        <fullName evidence="1">Uncharacterized protein</fullName>
    </submittedName>
</protein>
<dbReference type="RefSeq" id="WP_147046115.1">
    <property type="nucleotide sequence ID" value="NZ_BJZV01000007.1"/>
</dbReference>
<dbReference type="OrthoDB" id="7994720at2"/>
<dbReference type="Proteomes" id="UP000321750">
    <property type="component" value="Unassembled WGS sequence"/>
</dbReference>
<accession>A0A512JIR0</accession>
<comment type="caution">
    <text evidence="1">The sequence shown here is derived from an EMBL/GenBank/DDBJ whole genome shotgun (WGS) entry which is preliminary data.</text>
</comment>
<name>A0A512JIR0_9HYPH</name>
<gene>
    <name evidence="1" type="ORF">MGN01_16580</name>
</gene>